<keyword evidence="1" id="KW-1133">Transmembrane helix</keyword>
<dbReference type="Gene3D" id="1.10.8.430">
    <property type="entry name" value="Helical domain of apoptotic protease-activating factors"/>
    <property type="match status" value="1"/>
</dbReference>
<gene>
    <name evidence="3" type="ORF">PIB30_014829</name>
</gene>
<dbReference type="PANTHER" id="PTHR11017">
    <property type="entry name" value="LEUCINE-RICH REPEAT-CONTAINING PROTEIN"/>
    <property type="match status" value="1"/>
</dbReference>
<keyword evidence="4" id="KW-1185">Reference proteome</keyword>
<protein>
    <recommendedName>
        <fullName evidence="2">NB-ARC domain-containing protein</fullName>
    </recommendedName>
</protein>
<keyword evidence="1" id="KW-0812">Transmembrane</keyword>
<keyword evidence="1" id="KW-0472">Membrane</keyword>
<dbReference type="Proteomes" id="UP001341840">
    <property type="component" value="Unassembled WGS sequence"/>
</dbReference>
<dbReference type="Gene3D" id="3.40.50.300">
    <property type="entry name" value="P-loop containing nucleotide triphosphate hydrolases"/>
    <property type="match status" value="1"/>
</dbReference>
<evidence type="ECO:0000259" key="2">
    <source>
        <dbReference type="Pfam" id="PF00931"/>
    </source>
</evidence>
<dbReference type="InterPro" id="IPR044974">
    <property type="entry name" value="Disease_R_plants"/>
</dbReference>
<evidence type="ECO:0000256" key="1">
    <source>
        <dbReference type="SAM" id="Phobius"/>
    </source>
</evidence>
<dbReference type="InterPro" id="IPR042197">
    <property type="entry name" value="Apaf_helical"/>
</dbReference>
<accession>A0ABU6R760</accession>
<proteinExistence type="predicted"/>
<dbReference type="EMBL" id="JASCZI010030248">
    <property type="protein sequence ID" value="MED6119781.1"/>
    <property type="molecule type" value="Genomic_DNA"/>
</dbReference>
<dbReference type="InterPro" id="IPR027417">
    <property type="entry name" value="P-loop_NTPase"/>
</dbReference>
<reference evidence="3 4" key="1">
    <citation type="journal article" date="2023" name="Plants (Basel)">
        <title>Bridging the Gap: Combining Genomics and Transcriptomics Approaches to Understand Stylosanthes scabra, an Orphan Legume from the Brazilian Caatinga.</title>
        <authorList>
            <person name="Ferreira-Neto J.R.C."/>
            <person name="da Silva M.D."/>
            <person name="Binneck E."/>
            <person name="de Melo N.F."/>
            <person name="da Silva R.H."/>
            <person name="de Melo A.L.T.M."/>
            <person name="Pandolfi V."/>
            <person name="Bustamante F.O."/>
            <person name="Brasileiro-Vidal A.C."/>
            <person name="Benko-Iseppon A.M."/>
        </authorList>
    </citation>
    <scope>NUCLEOTIDE SEQUENCE [LARGE SCALE GENOMIC DNA]</scope>
    <source>
        <tissue evidence="3">Leaves</tissue>
    </source>
</reference>
<dbReference type="PANTHER" id="PTHR11017:SF271">
    <property type="entry name" value="DISEASE RESISTANCE PROTEIN (TIR-NBS-LRR CLASS) FAMILY"/>
    <property type="match status" value="1"/>
</dbReference>
<name>A0ABU6R760_9FABA</name>
<organism evidence="3 4">
    <name type="scientific">Stylosanthes scabra</name>
    <dbReference type="NCBI Taxonomy" id="79078"/>
    <lineage>
        <taxon>Eukaryota</taxon>
        <taxon>Viridiplantae</taxon>
        <taxon>Streptophyta</taxon>
        <taxon>Embryophyta</taxon>
        <taxon>Tracheophyta</taxon>
        <taxon>Spermatophyta</taxon>
        <taxon>Magnoliopsida</taxon>
        <taxon>eudicotyledons</taxon>
        <taxon>Gunneridae</taxon>
        <taxon>Pentapetalae</taxon>
        <taxon>rosids</taxon>
        <taxon>fabids</taxon>
        <taxon>Fabales</taxon>
        <taxon>Fabaceae</taxon>
        <taxon>Papilionoideae</taxon>
        <taxon>50 kb inversion clade</taxon>
        <taxon>dalbergioids sensu lato</taxon>
        <taxon>Dalbergieae</taxon>
        <taxon>Pterocarpus clade</taxon>
        <taxon>Stylosanthes</taxon>
    </lineage>
</organism>
<dbReference type="InterPro" id="IPR002182">
    <property type="entry name" value="NB-ARC"/>
</dbReference>
<dbReference type="Pfam" id="PF00931">
    <property type="entry name" value="NB-ARC"/>
    <property type="match status" value="1"/>
</dbReference>
<sequence length="218" mass="25634">MQDLILVQLSNYHKVQILGIWGMAGIGKTTMAMALYNQICYRFERRKFVDNISERNDVTELDQLEALCGRREWFGPGSTIIITTRDRNILKDVDDIYTVKEMDHDESIELFCWHAFKNKEIPAEDYREPIECIVEYCRGVPLLLEVAGSHLYGKMIEEWESTLEEKDPPHKLQRFRRVSFDSLRDDSLKKVFLDIVCFFIGMNRNYVVKILKGTGYNY</sequence>
<comment type="caution">
    <text evidence="3">The sequence shown here is derived from an EMBL/GenBank/DDBJ whole genome shotgun (WGS) entry which is preliminary data.</text>
</comment>
<dbReference type="SUPFAM" id="SSF52540">
    <property type="entry name" value="P-loop containing nucleoside triphosphate hydrolases"/>
    <property type="match status" value="1"/>
</dbReference>
<feature type="transmembrane region" description="Helical" evidence="1">
    <location>
        <begin position="15"/>
        <end position="36"/>
    </location>
</feature>
<evidence type="ECO:0000313" key="4">
    <source>
        <dbReference type="Proteomes" id="UP001341840"/>
    </source>
</evidence>
<dbReference type="PRINTS" id="PR00364">
    <property type="entry name" value="DISEASERSIST"/>
</dbReference>
<evidence type="ECO:0000313" key="3">
    <source>
        <dbReference type="EMBL" id="MED6119781.1"/>
    </source>
</evidence>
<feature type="domain" description="NB-ARC" evidence="2">
    <location>
        <begin position="5"/>
        <end position="46"/>
    </location>
</feature>